<organism evidence="1 2">
    <name type="scientific">Phytophthora nicotianae P1976</name>
    <dbReference type="NCBI Taxonomy" id="1317066"/>
    <lineage>
        <taxon>Eukaryota</taxon>
        <taxon>Sar</taxon>
        <taxon>Stramenopiles</taxon>
        <taxon>Oomycota</taxon>
        <taxon>Peronosporomycetes</taxon>
        <taxon>Peronosporales</taxon>
        <taxon>Peronosporaceae</taxon>
        <taxon>Phytophthora</taxon>
    </lineage>
</organism>
<reference evidence="1 2" key="1">
    <citation type="submission" date="2013-11" db="EMBL/GenBank/DDBJ databases">
        <title>The Genome Sequence of Phytophthora parasitica P1976.</title>
        <authorList>
            <consortium name="The Broad Institute Genomics Platform"/>
            <person name="Russ C."/>
            <person name="Tyler B."/>
            <person name="Panabieres F."/>
            <person name="Shan W."/>
            <person name="Tripathy S."/>
            <person name="Grunwald N."/>
            <person name="Machado M."/>
            <person name="Johnson C.S."/>
            <person name="Walker B."/>
            <person name="Young S."/>
            <person name="Zeng Q."/>
            <person name="Gargeya S."/>
            <person name="Fitzgerald M."/>
            <person name="Haas B."/>
            <person name="Abouelleil A."/>
            <person name="Allen A.W."/>
            <person name="Alvarado L."/>
            <person name="Arachchi H.M."/>
            <person name="Berlin A.M."/>
            <person name="Chapman S.B."/>
            <person name="Gainer-Dewar J."/>
            <person name="Goldberg J."/>
            <person name="Griggs A."/>
            <person name="Gujja S."/>
            <person name="Hansen M."/>
            <person name="Howarth C."/>
            <person name="Imamovic A."/>
            <person name="Ireland A."/>
            <person name="Larimer J."/>
            <person name="McCowan C."/>
            <person name="Murphy C."/>
            <person name="Pearson M."/>
            <person name="Poon T.W."/>
            <person name="Priest M."/>
            <person name="Roberts A."/>
            <person name="Saif S."/>
            <person name="Shea T."/>
            <person name="Sisk P."/>
            <person name="Sykes S."/>
            <person name="Wortman J."/>
            <person name="Nusbaum C."/>
            <person name="Birren B."/>
        </authorList>
    </citation>
    <scope>NUCLEOTIDE SEQUENCE [LARGE SCALE GENOMIC DNA]</scope>
    <source>
        <strain evidence="1 2">P1976</strain>
    </source>
</reference>
<protein>
    <submittedName>
        <fullName evidence="1">Uncharacterized protein</fullName>
    </submittedName>
</protein>
<sequence length="32" mass="3464">MQHPESNAHSTAVVAMSGEAFKLGTDINHRIN</sequence>
<proteinExistence type="predicted"/>
<accession>A0A080ZP35</accession>
<name>A0A080ZP35_PHYNI</name>
<dbReference type="Proteomes" id="UP000028582">
    <property type="component" value="Unassembled WGS sequence"/>
</dbReference>
<comment type="caution">
    <text evidence="1">The sequence shown here is derived from an EMBL/GenBank/DDBJ whole genome shotgun (WGS) entry which is preliminary data.</text>
</comment>
<evidence type="ECO:0000313" key="1">
    <source>
        <dbReference type="EMBL" id="ETO68396.1"/>
    </source>
</evidence>
<dbReference type="EMBL" id="ANJA01002655">
    <property type="protein sequence ID" value="ETO68396.1"/>
    <property type="molecule type" value="Genomic_DNA"/>
</dbReference>
<dbReference type="AlphaFoldDB" id="A0A080ZP35"/>
<gene>
    <name evidence="1" type="ORF">F444_14746</name>
</gene>
<evidence type="ECO:0000313" key="2">
    <source>
        <dbReference type="Proteomes" id="UP000028582"/>
    </source>
</evidence>